<evidence type="ECO:0000313" key="3">
    <source>
        <dbReference type="Proteomes" id="UP001432322"/>
    </source>
</evidence>
<organism evidence="2 3">
    <name type="scientific">Pristionchus fissidentatus</name>
    <dbReference type="NCBI Taxonomy" id="1538716"/>
    <lineage>
        <taxon>Eukaryota</taxon>
        <taxon>Metazoa</taxon>
        <taxon>Ecdysozoa</taxon>
        <taxon>Nematoda</taxon>
        <taxon>Chromadorea</taxon>
        <taxon>Rhabditida</taxon>
        <taxon>Rhabditina</taxon>
        <taxon>Diplogasteromorpha</taxon>
        <taxon>Diplogasteroidea</taxon>
        <taxon>Neodiplogasteridae</taxon>
        <taxon>Pristionchus</taxon>
    </lineage>
</organism>
<comment type="caution">
    <text evidence="2">The sequence shown here is derived from an EMBL/GenBank/DDBJ whole genome shotgun (WGS) entry which is preliminary data.</text>
</comment>
<name>A0AAV5VCH4_9BILA</name>
<evidence type="ECO:0008006" key="4">
    <source>
        <dbReference type="Google" id="ProtNLM"/>
    </source>
</evidence>
<proteinExistence type="predicted"/>
<keyword evidence="1" id="KW-1133">Transmembrane helix</keyword>
<evidence type="ECO:0000256" key="1">
    <source>
        <dbReference type="SAM" id="Phobius"/>
    </source>
</evidence>
<sequence length="107" mass="11694">MSSTIIRRRNLHDICCLFCCFTTLRSAVMVMMVRIVAALVMRGIDIDVRRGVHVRGLVVSAAHVRHGGVVGRYVDNVNVGSGMTMGLDIGVNVTIGVAVTVHFVMRR</sequence>
<keyword evidence="1" id="KW-0472">Membrane</keyword>
<keyword evidence="3" id="KW-1185">Reference proteome</keyword>
<accession>A0AAV5VCH4</accession>
<dbReference type="AlphaFoldDB" id="A0AAV5VCH4"/>
<dbReference type="Proteomes" id="UP001432322">
    <property type="component" value="Unassembled WGS sequence"/>
</dbReference>
<evidence type="ECO:0000313" key="2">
    <source>
        <dbReference type="EMBL" id="GMT17401.1"/>
    </source>
</evidence>
<feature type="transmembrane region" description="Helical" evidence="1">
    <location>
        <begin position="85"/>
        <end position="105"/>
    </location>
</feature>
<keyword evidence="1" id="KW-0812">Transmembrane</keyword>
<protein>
    <recommendedName>
        <fullName evidence="4">Secreted protein</fullName>
    </recommendedName>
</protein>
<dbReference type="EMBL" id="BTSY01000003">
    <property type="protein sequence ID" value="GMT17401.1"/>
    <property type="molecule type" value="Genomic_DNA"/>
</dbReference>
<reference evidence="2" key="1">
    <citation type="submission" date="2023-10" db="EMBL/GenBank/DDBJ databases">
        <title>Genome assembly of Pristionchus species.</title>
        <authorList>
            <person name="Yoshida K."/>
            <person name="Sommer R.J."/>
        </authorList>
    </citation>
    <scope>NUCLEOTIDE SEQUENCE</scope>
    <source>
        <strain evidence="2">RS5133</strain>
    </source>
</reference>
<gene>
    <name evidence="2" type="ORF">PFISCL1PPCAC_8698</name>
</gene>